<dbReference type="GO" id="GO:0007005">
    <property type="term" value="P:mitochondrion organization"/>
    <property type="evidence" value="ECO:0007669"/>
    <property type="project" value="InterPro"/>
</dbReference>
<feature type="region of interest" description="Disordered" evidence="1">
    <location>
        <begin position="458"/>
        <end position="477"/>
    </location>
</feature>
<organism evidence="2 3">
    <name type="scientific">Leptomonas seymouri</name>
    <dbReference type="NCBI Taxonomy" id="5684"/>
    <lineage>
        <taxon>Eukaryota</taxon>
        <taxon>Discoba</taxon>
        <taxon>Euglenozoa</taxon>
        <taxon>Kinetoplastea</taxon>
        <taxon>Metakinetoplastina</taxon>
        <taxon>Trypanosomatida</taxon>
        <taxon>Trypanosomatidae</taxon>
        <taxon>Leishmaniinae</taxon>
        <taxon>Leptomonas</taxon>
    </lineage>
</organism>
<dbReference type="SUPFAM" id="SSF52490">
    <property type="entry name" value="Tubulin nucleotide-binding domain-like"/>
    <property type="match status" value="1"/>
</dbReference>
<gene>
    <name evidence="2" type="ORF">ABL78_2092</name>
</gene>
<feature type="compositionally biased region" description="Basic and acidic residues" evidence="1">
    <location>
        <begin position="466"/>
        <end position="477"/>
    </location>
</feature>
<proteinExistence type="predicted"/>
<dbReference type="OMA" id="QACSFAR"/>
<reference evidence="2 3" key="1">
    <citation type="journal article" date="2015" name="PLoS Pathog.">
        <title>Leptomonas seymouri: Adaptations to the Dixenous Life Cycle Analyzed by Genome Sequencing, Transcriptome Profiling and Co-infection with Leishmania donovani.</title>
        <authorList>
            <person name="Kraeva N."/>
            <person name="Butenko A."/>
            <person name="Hlavacova J."/>
            <person name="Kostygov A."/>
            <person name="Myskova J."/>
            <person name="Grybchuk D."/>
            <person name="Lestinova T."/>
            <person name="Votypka J."/>
            <person name="Volf P."/>
            <person name="Opperdoes F."/>
            <person name="Flegontov P."/>
            <person name="Lukes J."/>
            <person name="Yurchenko V."/>
        </authorList>
    </citation>
    <scope>NUCLEOTIDE SEQUENCE [LARGE SCALE GENOMIC DNA]</scope>
    <source>
        <strain evidence="2 3">ATCC 30220</strain>
    </source>
</reference>
<accession>A0A0N0P7U7</accession>
<protein>
    <submittedName>
        <fullName evidence="2">Uncharacterized protein</fullName>
    </submittedName>
</protein>
<evidence type="ECO:0000256" key="1">
    <source>
        <dbReference type="SAM" id="MobiDB-lite"/>
    </source>
</evidence>
<dbReference type="EMBL" id="LJSK01000040">
    <property type="protein sequence ID" value="KPI88777.1"/>
    <property type="molecule type" value="Genomic_DNA"/>
</dbReference>
<feature type="compositionally biased region" description="Basic and acidic residues" evidence="1">
    <location>
        <begin position="102"/>
        <end position="113"/>
    </location>
</feature>
<feature type="compositionally biased region" description="Acidic residues" evidence="1">
    <location>
        <begin position="176"/>
        <end position="185"/>
    </location>
</feature>
<keyword evidence="3" id="KW-1185">Reference proteome</keyword>
<dbReference type="AlphaFoldDB" id="A0A0N0P7U7"/>
<dbReference type="Proteomes" id="UP000038009">
    <property type="component" value="Unassembled WGS sequence"/>
</dbReference>
<dbReference type="InterPro" id="IPR036525">
    <property type="entry name" value="Tubulin/FtsZ_GTPase_sf"/>
</dbReference>
<dbReference type="InterPro" id="IPR049942">
    <property type="entry name" value="DML1/Misato"/>
</dbReference>
<dbReference type="PANTHER" id="PTHR13391:SF0">
    <property type="entry name" value="PROTEIN MISATO HOMOLOG 1"/>
    <property type="match status" value="1"/>
</dbReference>
<dbReference type="PANTHER" id="PTHR13391">
    <property type="entry name" value="MITOCHONDRIAL DISTRIBUTION REGULATOR MISATO"/>
    <property type="match status" value="1"/>
</dbReference>
<evidence type="ECO:0000313" key="3">
    <source>
        <dbReference type="Proteomes" id="UP000038009"/>
    </source>
</evidence>
<dbReference type="GO" id="GO:0005737">
    <property type="term" value="C:cytoplasm"/>
    <property type="evidence" value="ECO:0007669"/>
    <property type="project" value="TreeGrafter"/>
</dbReference>
<feature type="region of interest" description="Disordered" evidence="1">
    <location>
        <begin position="84"/>
        <end position="233"/>
    </location>
</feature>
<sequence>MLGEREVITVAFGNYSSLVAAQWANGTSKYDQHHHTLYRECRAADVLGGNGGDSGDSSFHQRARVPRLLLLDAPYSSTFDDVETWEDKYSPDNTDEQEEEEGARCHNDVRHIDTTSADSVLWGGSGSAAGGRWSSQKVDKEQQRLDGTVTAVQRQMWSRHGFDEEEEDSDATRAEESDDETDDDDYTRLRRELGIAPYGASDSQTNTRSDNKSLKADEEDTTHNSMPRHKQLTQRQQAAKLKKRLFDTHNTTIPWWQYITTGLGAHSVTSVKPLQHIDTAGDIPALHSFGYGMAQLHANKNNELAAFSDALRMQLESADQLQGVQCFTDGDGMFGGAAANTLEQFCEDVGSKTPVVNTCFFTPLPSFITDRKNSSEVAFRERRLDEAALNQLLATLQLSRQTSAVYIPMPLAQWSEFFRRASTADSPAGSPAWLKDERATAQYAAAIVDTALYGLRDSGNTNCPHSKRERESTHGAKDDTALHAQGAMYYMDDWCRVVRPAPSLRVAAAMGALPQPVAQSNEFWAFLEANPLLPEAPVIDERLSSKEVRAHDPASLKTGFIPLTHSMSTYSPLSSSGQVLGHAVSMRGAAVLPSTVYPTREALLRYALPLGTSTYLPLVTESNYPLSSTFPMELMFADPAAVERQLPRGFSSLRDTLKSVDVGAHVLSTYASAPMIREVVSKAQASLRYKMDQYCAAYEMEKDEWQEMLNEGLTVYDDYHHAALSDADNSDGGEDDY</sequence>
<name>A0A0N0P7U7_LEPSE</name>
<evidence type="ECO:0000313" key="2">
    <source>
        <dbReference type="EMBL" id="KPI88777.1"/>
    </source>
</evidence>
<dbReference type="OrthoDB" id="271881at2759"/>
<comment type="caution">
    <text evidence="2">The sequence shown here is derived from an EMBL/GenBank/DDBJ whole genome shotgun (WGS) entry which is preliminary data.</text>
</comment>
<dbReference type="VEuPathDB" id="TriTrypDB:Lsey_0040_0030"/>
<dbReference type="Gene3D" id="3.40.50.1440">
    <property type="entry name" value="Tubulin/FtsZ, GTPase domain"/>
    <property type="match status" value="1"/>
</dbReference>